<feature type="region of interest" description="Disordered" evidence="1">
    <location>
        <begin position="198"/>
        <end position="283"/>
    </location>
</feature>
<evidence type="ECO:0000256" key="1">
    <source>
        <dbReference type="SAM" id="MobiDB-lite"/>
    </source>
</evidence>
<evidence type="ECO:0000313" key="3">
    <source>
        <dbReference type="Proteomes" id="UP001153069"/>
    </source>
</evidence>
<feature type="compositionally biased region" description="Acidic residues" evidence="1">
    <location>
        <begin position="214"/>
        <end position="232"/>
    </location>
</feature>
<name>A0A9N8HVH1_9STRA</name>
<protein>
    <submittedName>
        <fullName evidence="2">Uncharacterized protein</fullName>
    </submittedName>
</protein>
<proteinExistence type="predicted"/>
<accession>A0A9N8HVH1</accession>
<dbReference type="AlphaFoldDB" id="A0A9N8HVH1"/>
<dbReference type="EMBL" id="CAICTM010001803">
    <property type="protein sequence ID" value="CAB9526285.1"/>
    <property type="molecule type" value="Genomic_DNA"/>
</dbReference>
<sequence length="283" mass="31800">MGNELSSWRECLSEWWEGGKEEEAEKPPKDLRPPLSEEEKQRLMEELKGLAAECGFEHVHQADIAIGGFLHVLQKSEHMDGDTVAYIVDSIQGADDAIKQYVEVAVVQKLTKKFLNPLRLVKLTKALLKVYKAQRFIKRLKRPDKDCMHTEDVVRVLQKVRVPQEAIELFLGGFIAFLGMNFNVQVGDILCLAEEQEEGAGDDTDTKEGLGIEDVTDEATEEDGGMEEEEAKDNEKDADLVPGKATTEMTEGRDQVGRTGNGTRRHNRQQTKGGINRNHRRNG</sequence>
<organism evidence="2 3">
    <name type="scientific">Seminavis robusta</name>
    <dbReference type="NCBI Taxonomy" id="568900"/>
    <lineage>
        <taxon>Eukaryota</taxon>
        <taxon>Sar</taxon>
        <taxon>Stramenopiles</taxon>
        <taxon>Ochrophyta</taxon>
        <taxon>Bacillariophyta</taxon>
        <taxon>Bacillariophyceae</taxon>
        <taxon>Bacillariophycidae</taxon>
        <taxon>Naviculales</taxon>
        <taxon>Naviculaceae</taxon>
        <taxon>Seminavis</taxon>
    </lineage>
</organism>
<dbReference type="Proteomes" id="UP001153069">
    <property type="component" value="Unassembled WGS sequence"/>
</dbReference>
<evidence type="ECO:0000313" key="2">
    <source>
        <dbReference type="EMBL" id="CAB9526285.1"/>
    </source>
</evidence>
<keyword evidence="3" id="KW-1185">Reference proteome</keyword>
<comment type="caution">
    <text evidence="2">The sequence shown here is derived from an EMBL/GenBank/DDBJ whole genome shotgun (WGS) entry which is preliminary data.</text>
</comment>
<reference evidence="2" key="1">
    <citation type="submission" date="2020-06" db="EMBL/GenBank/DDBJ databases">
        <authorList>
            <consortium name="Plant Systems Biology data submission"/>
        </authorList>
    </citation>
    <scope>NUCLEOTIDE SEQUENCE</scope>
    <source>
        <strain evidence="2">D6</strain>
    </source>
</reference>
<gene>
    <name evidence="2" type="ORF">SEMRO_1805_G298750.1</name>
</gene>